<dbReference type="SUPFAM" id="SSF52540">
    <property type="entry name" value="P-loop containing nucleoside triphosphate hydrolases"/>
    <property type="match status" value="1"/>
</dbReference>
<accession>A0A0A0BND2</accession>
<name>A0A0A0BND2_9CELL</name>
<reference evidence="1 2" key="1">
    <citation type="submission" date="2013-08" db="EMBL/GenBank/DDBJ databases">
        <title>Genome sequencing of Cellulomonas carbonis T26.</title>
        <authorList>
            <person name="Chen F."/>
            <person name="Li Y."/>
            <person name="Wang G."/>
        </authorList>
    </citation>
    <scope>NUCLEOTIDE SEQUENCE [LARGE SCALE GENOMIC DNA]</scope>
    <source>
        <strain evidence="1 2">T26</strain>
    </source>
</reference>
<dbReference type="EMBL" id="AXCY01000094">
    <property type="protein sequence ID" value="KGM09476.1"/>
    <property type="molecule type" value="Genomic_DNA"/>
</dbReference>
<keyword evidence="1" id="KW-0418">Kinase</keyword>
<comment type="caution">
    <text evidence="1">The sequence shown here is derived from an EMBL/GenBank/DDBJ whole genome shotgun (WGS) entry which is preliminary data.</text>
</comment>
<dbReference type="AlphaFoldDB" id="A0A0A0BND2"/>
<dbReference type="RefSeq" id="WP_043608627.1">
    <property type="nucleotide sequence ID" value="NZ_AXCY01000094.1"/>
</dbReference>
<dbReference type="InterPro" id="IPR027417">
    <property type="entry name" value="P-loop_NTPase"/>
</dbReference>
<dbReference type="Proteomes" id="UP000029839">
    <property type="component" value="Unassembled WGS sequence"/>
</dbReference>
<gene>
    <name evidence="1" type="ORF">N868_16980</name>
</gene>
<organism evidence="1 2">
    <name type="scientific">Cellulomonas carbonis T26</name>
    <dbReference type="NCBI Taxonomy" id="947969"/>
    <lineage>
        <taxon>Bacteria</taxon>
        <taxon>Bacillati</taxon>
        <taxon>Actinomycetota</taxon>
        <taxon>Actinomycetes</taxon>
        <taxon>Micrococcales</taxon>
        <taxon>Cellulomonadaceae</taxon>
        <taxon>Cellulomonas</taxon>
    </lineage>
</organism>
<dbReference type="GO" id="GO:0016301">
    <property type="term" value="F:kinase activity"/>
    <property type="evidence" value="ECO:0007669"/>
    <property type="project" value="UniProtKB-KW"/>
</dbReference>
<protein>
    <submittedName>
        <fullName evidence="1">Uridine kinase</fullName>
    </submittedName>
</protein>
<reference evidence="1 2" key="2">
    <citation type="journal article" date="2015" name="Stand. Genomic Sci.">
        <title>Draft genome sequence of Cellulomonas carbonis T26(T) and comparative analysis of six Cellulomonas genomes.</title>
        <authorList>
            <person name="Zhuang W."/>
            <person name="Zhang S."/>
            <person name="Xia X."/>
            <person name="Wang G."/>
        </authorList>
    </citation>
    <scope>NUCLEOTIDE SEQUENCE [LARGE SCALE GENOMIC DNA]</scope>
    <source>
        <strain evidence="1 2">T26</strain>
    </source>
</reference>
<dbReference type="Gene3D" id="3.40.50.300">
    <property type="entry name" value="P-loop containing nucleotide triphosphate hydrolases"/>
    <property type="match status" value="1"/>
</dbReference>
<dbReference type="OrthoDB" id="3237545at2"/>
<evidence type="ECO:0000313" key="1">
    <source>
        <dbReference type="EMBL" id="KGM09476.1"/>
    </source>
</evidence>
<sequence>MGDGVTSVVAELVARVERAAPTLGAVRLVCVDGPAGSGKTTLAARLADRLGGSRTATVVHLDDLYEGWAGLEAVGPRLEAQVLAPLEAGRPARFQRYDWSRGRFDDWVEVPVPDVLVLEGCGSARRAVAARAVLVAFVEAPRDVRLRRGLERDGESMRDEWLRWMRLEDEHFARESTRARADVVVDGTAPWTD</sequence>
<keyword evidence="2" id="KW-1185">Reference proteome</keyword>
<keyword evidence="1" id="KW-0808">Transferase</keyword>
<evidence type="ECO:0000313" key="2">
    <source>
        <dbReference type="Proteomes" id="UP000029839"/>
    </source>
</evidence>
<proteinExistence type="predicted"/>